<keyword evidence="1" id="KW-0808">Transferase</keyword>
<dbReference type="Proteomes" id="UP001301442">
    <property type="component" value="Chromosome"/>
</dbReference>
<dbReference type="SMART" id="SM00028">
    <property type="entry name" value="TPR"/>
    <property type="match status" value="4"/>
</dbReference>
<dbReference type="RefSeq" id="WP_348398107.1">
    <property type="nucleotide sequence ID" value="NZ_CP136600.1"/>
</dbReference>
<sequence>MSTITLADQYFSQGQFKKAEQVYKQLLAINKADLNALFGLGQVALALNSFQQAYNLFVRCLSVDANQPAIYLALATTCKKLMRIEKAEQALLAAYQLNKTLVTTLVELAAFYCEQGMFDKSEYYLSELQSLEPDNIQAFSLLVRMQKININESPYKELTAQMLESLSADTQQLSNKDKANLSYSFAELYHRAKQYDVAFKYFDEANKTQLVEINFRVEEMKPFFKSITNVFDHKLLNNHPNGIGNDSFKEKLTPIFIVGQPRSGSTLLEQLLVQHSEISTGGELSFMAEDIANGLYQLTGKEFPFACQQINDKHKSLLRGHYLKQLQTIVPEEKYVIDKMPSNYQSIGLIKQLMPHAKIIHIKRNKVDVGWSIFRNNFAAPEPYFCSLTEIAEYQKQYEIIMQHWQNVMPEFILDINYEDLVENPEIEISKVLQFCQLDFQAQCSTLSNNANLISTLSDVQLRQGIKKTGNSSWQHYKQYLTPILS</sequence>
<evidence type="ECO:0000256" key="2">
    <source>
        <dbReference type="PROSITE-ProRule" id="PRU00339"/>
    </source>
</evidence>
<dbReference type="Gene3D" id="1.25.40.10">
    <property type="entry name" value="Tetratricopeptide repeat domain"/>
    <property type="match status" value="1"/>
</dbReference>
<dbReference type="InterPro" id="IPR011990">
    <property type="entry name" value="TPR-like_helical_dom_sf"/>
</dbReference>
<dbReference type="Gene3D" id="3.40.50.300">
    <property type="entry name" value="P-loop containing nucleotide triphosphate hydrolases"/>
    <property type="match status" value="1"/>
</dbReference>
<dbReference type="InterPro" id="IPR026634">
    <property type="entry name" value="TPST-like"/>
</dbReference>
<gene>
    <name evidence="3" type="ORF">RI844_08960</name>
</gene>
<accession>A0ABZ0GUH0</accession>
<feature type="repeat" description="TPR" evidence="2">
    <location>
        <begin position="34"/>
        <end position="67"/>
    </location>
</feature>
<dbReference type="InterPro" id="IPR019734">
    <property type="entry name" value="TPR_rpt"/>
</dbReference>
<keyword evidence="4" id="KW-1185">Reference proteome</keyword>
<name>A0ABZ0GUH0_9GAMM</name>
<evidence type="ECO:0000313" key="3">
    <source>
        <dbReference type="EMBL" id="WOH39340.1"/>
    </source>
</evidence>
<dbReference type="Pfam" id="PF14559">
    <property type="entry name" value="TPR_19"/>
    <property type="match status" value="1"/>
</dbReference>
<evidence type="ECO:0000256" key="1">
    <source>
        <dbReference type="ARBA" id="ARBA00022679"/>
    </source>
</evidence>
<dbReference type="PANTHER" id="PTHR12788:SF10">
    <property type="entry name" value="PROTEIN-TYROSINE SULFOTRANSFERASE"/>
    <property type="match status" value="1"/>
</dbReference>
<dbReference type="SUPFAM" id="SSF48452">
    <property type="entry name" value="TPR-like"/>
    <property type="match status" value="1"/>
</dbReference>
<evidence type="ECO:0000313" key="4">
    <source>
        <dbReference type="Proteomes" id="UP001301442"/>
    </source>
</evidence>
<dbReference type="InterPro" id="IPR027417">
    <property type="entry name" value="P-loop_NTPase"/>
</dbReference>
<proteinExistence type="predicted"/>
<dbReference type="Pfam" id="PF13469">
    <property type="entry name" value="Sulfotransfer_3"/>
    <property type="match status" value="1"/>
</dbReference>
<organism evidence="3 4">
    <name type="scientific">Thalassotalea fonticola</name>
    <dbReference type="NCBI Taxonomy" id="3065649"/>
    <lineage>
        <taxon>Bacteria</taxon>
        <taxon>Pseudomonadati</taxon>
        <taxon>Pseudomonadota</taxon>
        <taxon>Gammaproteobacteria</taxon>
        <taxon>Alteromonadales</taxon>
        <taxon>Colwelliaceae</taxon>
        <taxon>Thalassotalea</taxon>
    </lineage>
</organism>
<dbReference type="PROSITE" id="PS50005">
    <property type="entry name" value="TPR"/>
    <property type="match status" value="1"/>
</dbReference>
<dbReference type="SUPFAM" id="SSF52540">
    <property type="entry name" value="P-loop containing nucleoside triphosphate hydrolases"/>
    <property type="match status" value="1"/>
</dbReference>
<protein>
    <submittedName>
        <fullName evidence="3">Sulfotransferase</fullName>
    </submittedName>
</protein>
<dbReference type="PANTHER" id="PTHR12788">
    <property type="entry name" value="PROTEIN-TYROSINE SULFOTRANSFERASE 2"/>
    <property type="match status" value="1"/>
</dbReference>
<dbReference type="EMBL" id="CP136600">
    <property type="protein sequence ID" value="WOH39340.1"/>
    <property type="molecule type" value="Genomic_DNA"/>
</dbReference>
<keyword evidence="2" id="KW-0802">TPR repeat</keyword>
<reference evidence="3 4" key="1">
    <citation type="submission" date="2023-09" db="EMBL/GenBank/DDBJ databases">
        <authorList>
            <person name="Qi X."/>
        </authorList>
    </citation>
    <scope>NUCLEOTIDE SEQUENCE [LARGE SCALE GENOMIC DNA]</scope>
    <source>
        <strain evidence="3 4">S1-1</strain>
    </source>
</reference>